<evidence type="ECO:0000256" key="2">
    <source>
        <dbReference type="SAM" id="Phobius"/>
    </source>
</evidence>
<sequence length="450" mass="49323">MDGEFGGHPSTDTNPDKEDRDVQPPGHHSEQIRNSAAKINIRNLSRAQGETQQAAVTHSRSKSDTISHRSISGSSRSRLALTSERPRSFSDSYPSMLKDSVAPTPLALGSCATSATSSSSKCWLPSGNELCPQQSLEHGTSNNDSSGFTVKRYSSRDNYQFESIIQEENSVHGEDTTAFRLLKSANHGAMAALCGLDHLEHSSENTHIATVQPQTLAATGVSTTRADPDGSVEVGHQFSFTLMPIREAQKQSQKFNSPLLPELHPEMIDRPRNPTPLAFSGIRPSLRGRPRGRTVTFSDDGEVEPCTLTNTAGEQLLRQLSAIDGAVLTGSVHSGATPSRRTPTPYPEELLLSPDAERNRYRSHVPSTSHTRAPDRNSQVRRRLDSVFDLEAGQPLLVQGSLANNVPDRRPDILKYHRRFKQCLMGCGIFVLLYWIAIGSAVLAWNYHAK</sequence>
<protein>
    <submittedName>
        <fullName evidence="3">Uncharacterized protein</fullName>
    </submittedName>
</protein>
<keyword evidence="2" id="KW-0472">Membrane</keyword>
<evidence type="ECO:0000256" key="1">
    <source>
        <dbReference type="SAM" id="MobiDB-lite"/>
    </source>
</evidence>
<reference evidence="3" key="1">
    <citation type="submission" date="2022-07" db="EMBL/GenBank/DDBJ databases">
        <title>Draft genome sequence of Zalerion maritima ATCC 34329, a (micro)plastics degrading marine fungus.</title>
        <authorList>
            <person name="Paco A."/>
            <person name="Goncalves M.F.M."/>
            <person name="Rocha-Santos T.A.P."/>
            <person name="Alves A."/>
        </authorList>
    </citation>
    <scope>NUCLEOTIDE SEQUENCE</scope>
    <source>
        <strain evidence="3">ATCC 34329</strain>
    </source>
</reference>
<feature type="region of interest" description="Disordered" evidence="1">
    <location>
        <begin position="47"/>
        <end position="95"/>
    </location>
</feature>
<keyword evidence="4" id="KW-1185">Reference proteome</keyword>
<keyword evidence="2" id="KW-1133">Transmembrane helix</keyword>
<feature type="region of interest" description="Disordered" evidence="1">
    <location>
        <begin position="267"/>
        <end position="302"/>
    </location>
</feature>
<keyword evidence="2" id="KW-0812">Transmembrane</keyword>
<proteinExistence type="predicted"/>
<dbReference type="AlphaFoldDB" id="A0AAD5RJI2"/>
<evidence type="ECO:0000313" key="4">
    <source>
        <dbReference type="Proteomes" id="UP001201980"/>
    </source>
</evidence>
<feature type="compositionally biased region" description="Polar residues" evidence="1">
    <location>
        <begin position="47"/>
        <end position="58"/>
    </location>
</feature>
<feature type="compositionally biased region" description="Low complexity" evidence="1">
    <location>
        <begin position="68"/>
        <end position="78"/>
    </location>
</feature>
<organism evidence="3 4">
    <name type="scientific">Zalerion maritima</name>
    <dbReference type="NCBI Taxonomy" id="339359"/>
    <lineage>
        <taxon>Eukaryota</taxon>
        <taxon>Fungi</taxon>
        <taxon>Dikarya</taxon>
        <taxon>Ascomycota</taxon>
        <taxon>Pezizomycotina</taxon>
        <taxon>Sordariomycetes</taxon>
        <taxon>Lulworthiomycetidae</taxon>
        <taxon>Lulworthiales</taxon>
        <taxon>Lulworthiaceae</taxon>
        <taxon>Zalerion</taxon>
    </lineage>
</organism>
<dbReference type="Proteomes" id="UP001201980">
    <property type="component" value="Unassembled WGS sequence"/>
</dbReference>
<feature type="region of interest" description="Disordered" evidence="1">
    <location>
        <begin position="1"/>
        <end position="35"/>
    </location>
</feature>
<gene>
    <name evidence="3" type="ORF">MKZ38_010634</name>
</gene>
<feature type="transmembrane region" description="Helical" evidence="2">
    <location>
        <begin position="423"/>
        <end position="445"/>
    </location>
</feature>
<accession>A0AAD5RJI2</accession>
<name>A0AAD5RJI2_9PEZI</name>
<evidence type="ECO:0000313" key="3">
    <source>
        <dbReference type="EMBL" id="KAJ2891852.1"/>
    </source>
</evidence>
<feature type="compositionally biased region" description="Basic and acidic residues" evidence="1">
    <location>
        <begin position="14"/>
        <end position="31"/>
    </location>
</feature>
<comment type="caution">
    <text evidence="3">The sequence shown here is derived from an EMBL/GenBank/DDBJ whole genome shotgun (WGS) entry which is preliminary data.</text>
</comment>
<dbReference type="EMBL" id="JAKWBI020000968">
    <property type="protein sequence ID" value="KAJ2891852.1"/>
    <property type="molecule type" value="Genomic_DNA"/>
</dbReference>